<accession>A0ABP5K796</accession>
<dbReference type="Pfam" id="PF03795">
    <property type="entry name" value="YCII"/>
    <property type="match status" value="1"/>
</dbReference>
<evidence type="ECO:0000313" key="4">
    <source>
        <dbReference type="Proteomes" id="UP001500897"/>
    </source>
</evidence>
<keyword evidence="4" id="KW-1185">Reference proteome</keyword>
<dbReference type="SUPFAM" id="SSF54909">
    <property type="entry name" value="Dimeric alpha+beta barrel"/>
    <property type="match status" value="1"/>
</dbReference>
<dbReference type="Gene3D" id="3.30.70.1060">
    <property type="entry name" value="Dimeric alpha+beta barrel"/>
    <property type="match status" value="1"/>
</dbReference>
<dbReference type="InterPro" id="IPR005545">
    <property type="entry name" value="YCII"/>
</dbReference>
<evidence type="ECO:0000259" key="2">
    <source>
        <dbReference type="Pfam" id="PF03795"/>
    </source>
</evidence>
<dbReference type="InterPro" id="IPR011008">
    <property type="entry name" value="Dimeric_a/b-barrel"/>
</dbReference>
<dbReference type="PANTHER" id="PTHR35174:SF3">
    <property type="entry name" value="BLL7171 PROTEIN"/>
    <property type="match status" value="1"/>
</dbReference>
<feature type="domain" description="YCII-related" evidence="2">
    <location>
        <begin position="1"/>
        <end position="106"/>
    </location>
</feature>
<dbReference type="EMBL" id="BAAANS010000113">
    <property type="protein sequence ID" value="GAA2125770.1"/>
    <property type="molecule type" value="Genomic_DNA"/>
</dbReference>
<dbReference type="RefSeq" id="WP_344559364.1">
    <property type="nucleotide sequence ID" value="NZ_BAAANS010000113.1"/>
</dbReference>
<protein>
    <recommendedName>
        <fullName evidence="2">YCII-related domain-containing protein</fullName>
    </recommendedName>
</protein>
<dbReference type="Proteomes" id="UP001500897">
    <property type="component" value="Unassembled WGS sequence"/>
</dbReference>
<proteinExistence type="inferred from homology"/>
<evidence type="ECO:0000256" key="1">
    <source>
        <dbReference type="ARBA" id="ARBA00007689"/>
    </source>
</evidence>
<name>A0ABP5K796_9ACTN</name>
<gene>
    <name evidence="3" type="ORF">GCM10009759_77890</name>
</gene>
<sequence>MTYVLQLHFSQDDTRVPPIPTWSPEATAAHLAHVRRTAAELTATGELVEARGLAEPATARIVRATGGEPVVTGGPFPDGKEFLYGWWLVDCADEARAVEIAARVSAVPGHDGRPMNLPVEVRELLPEAPAER</sequence>
<dbReference type="PANTHER" id="PTHR35174">
    <property type="entry name" value="BLL7171 PROTEIN-RELATED"/>
    <property type="match status" value="1"/>
</dbReference>
<evidence type="ECO:0000313" key="3">
    <source>
        <dbReference type="EMBL" id="GAA2125770.1"/>
    </source>
</evidence>
<organism evidence="3 4">
    <name type="scientific">Kitasatospora saccharophila</name>
    <dbReference type="NCBI Taxonomy" id="407973"/>
    <lineage>
        <taxon>Bacteria</taxon>
        <taxon>Bacillati</taxon>
        <taxon>Actinomycetota</taxon>
        <taxon>Actinomycetes</taxon>
        <taxon>Kitasatosporales</taxon>
        <taxon>Streptomycetaceae</taxon>
        <taxon>Kitasatospora</taxon>
    </lineage>
</organism>
<comment type="similarity">
    <text evidence="1">Belongs to the YciI family.</text>
</comment>
<comment type="caution">
    <text evidence="3">The sequence shown here is derived from an EMBL/GenBank/DDBJ whole genome shotgun (WGS) entry which is preliminary data.</text>
</comment>
<reference evidence="4" key="1">
    <citation type="journal article" date="2019" name="Int. J. Syst. Evol. Microbiol.">
        <title>The Global Catalogue of Microorganisms (GCM) 10K type strain sequencing project: providing services to taxonomists for standard genome sequencing and annotation.</title>
        <authorList>
            <consortium name="The Broad Institute Genomics Platform"/>
            <consortium name="The Broad Institute Genome Sequencing Center for Infectious Disease"/>
            <person name="Wu L."/>
            <person name="Ma J."/>
        </authorList>
    </citation>
    <scope>NUCLEOTIDE SEQUENCE [LARGE SCALE GENOMIC DNA]</scope>
    <source>
        <strain evidence="4">JCM 14559</strain>
    </source>
</reference>